<evidence type="ECO:0000256" key="4">
    <source>
        <dbReference type="PROSITE-ProRule" id="PRU00175"/>
    </source>
</evidence>
<dbReference type="GO" id="GO:0061630">
    <property type="term" value="F:ubiquitin protein ligase activity"/>
    <property type="evidence" value="ECO:0007669"/>
    <property type="project" value="TreeGrafter"/>
</dbReference>
<dbReference type="CDD" id="cd16454">
    <property type="entry name" value="RING-H2_PA-TM-RING"/>
    <property type="match status" value="1"/>
</dbReference>
<dbReference type="PANTHER" id="PTHR45931:SF13">
    <property type="entry name" value="GENOME ASSEMBLY, CHROMOSOME: A05"/>
    <property type="match status" value="1"/>
</dbReference>
<dbReference type="InterPro" id="IPR013083">
    <property type="entry name" value="Znf_RING/FYVE/PHD"/>
</dbReference>
<reference evidence="7" key="1">
    <citation type="journal article" date="2013" name="Nat. Genet.">
        <title>The Capsella rubella genome and the genomic consequences of rapid mating system evolution.</title>
        <authorList>
            <person name="Slotte T."/>
            <person name="Hazzouri K.M."/>
            <person name="Agren J.A."/>
            <person name="Koenig D."/>
            <person name="Maumus F."/>
            <person name="Guo Y.L."/>
            <person name="Steige K."/>
            <person name="Platts A.E."/>
            <person name="Escobar J.S."/>
            <person name="Newman L.K."/>
            <person name="Wang W."/>
            <person name="Mandakova T."/>
            <person name="Vello E."/>
            <person name="Smith L.M."/>
            <person name="Henz S.R."/>
            <person name="Steffen J."/>
            <person name="Takuno S."/>
            <person name="Brandvain Y."/>
            <person name="Coop G."/>
            <person name="Andolfatto P."/>
            <person name="Hu T.T."/>
            <person name="Blanchette M."/>
            <person name="Clark R.M."/>
            <person name="Quesneville H."/>
            <person name="Nordborg M."/>
            <person name="Gaut B.S."/>
            <person name="Lysak M.A."/>
            <person name="Jenkins J."/>
            <person name="Grimwood J."/>
            <person name="Chapman J."/>
            <person name="Prochnik S."/>
            <person name="Shu S."/>
            <person name="Rokhsar D."/>
            <person name="Schmutz J."/>
            <person name="Weigel D."/>
            <person name="Wright S.I."/>
        </authorList>
    </citation>
    <scope>NUCLEOTIDE SEQUENCE [LARGE SCALE GENOMIC DNA]</scope>
    <source>
        <strain evidence="7">cv. Monte Gargano</strain>
    </source>
</reference>
<sequence length="226" mass="25643">MEAELSLDHEIDHNPKPEDARTIKICVSVQGFGETIDPTLSFVIPYVSFEAVQYSHSHELAHLTHWMCSLGFTYRYICDVCSDLTDLVFALISSVSSRVCAVTVYMTSKIISFPEEAIQASFDETTNDVIQESFDETTDDVLSRPASKLAVDSLSRRIYKNNEKKTSNDSDDRDAIMCTICMEEFKEGEMVVTLSCGHEFDDCCIVEWFATRHDCPLCRFQLPRES</sequence>
<evidence type="ECO:0000256" key="2">
    <source>
        <dbReference type="ARBA" id="ARBA00022771"/>
    </source>
</evidence>
<dbReference type="PROSITE" id="PS50089">
    <property type="entry name" value="ZF_RING_2"/>
    <property type="match status" value="1"/>
</dbReference>
<feature type="domain" description="RING-type" evidence="5">
    <location>
        <begin position="178"/>
        <end position="219"/>
    </location>
</feature>
<protein>
    <recommendedName>
        <fullName evidence="5">RING-type domain-containing protein</fullName>
    </recommendedName>
</protein>
<dbReference type="SMART" id="SM00184">
    <property type="entry name" value="RING"/>
    <property type="match status" value="1"/>
</dbReference>
<dbReference type="SUPFAM" id="SSF57850">
    <property type="entry name" value="RING/U-box"/>
    <property type="match status" value="1"/>
</dbReference>
<evidence type="ECO:0000313" key="6">
    <source>
        <dbReference type="EMBL" id="EOA38727.1"/>
    </source>
</evidence>
<name>R0GS11_9BRAS</name>
<keyword evidence="1" id="KW-0479">Metal-binding</keyword>
<evidence type="ECO:0000313" key="7">
    <source>
        <dbReference type="Proteomes" id="UP000029121"/>
    </source>
</evidence>
<evidence type="ECO:0000256" key="1">
    <source>
        <dbReference type="ARBA" id="ARBA00022723"/>
    </source>
</evidence>
<dbReference type="Gene3D" id="3.30.40.10">
    <property type="entry name" value="Zinc/RING finger domain, C3HC4 (zinc finger)"/>
    <property type="match status" value="1"/>
</dbReference>
<dbReference type="GO" id="GO:0005634">
    <property type="term" value="C:nucleus"/>
    <property type="evidence" value="ECO:0007669"/>
    <property type="project" value="TreeGrafter"/>
</dbReference>
<dbReference type="EMBL" id="KB870805">
    <property type="protein sequence ID" value="EOA38727.1"/>
    <property type="molecule type" value="Genomic_DNA"/>
</dbReference>
<keyword evidence="7" id="KW-1185">Reference proteome</keyword>
<dbReference type="Proteomes" id="UP000029121">
    <property type="component" value="Unassembled WGS sequence"/>
</dbReference>
<dbReference type="InterPro" id="IPR051834">
    <property type="entry name" value="RING_finger_E3_ligase"/>
</dbReference>
<keyword evidence="3" id="KW-0862">Zinc</keyword>
<evidence type="ECO:0000259" key="5">
    <source>
        <dbReference type="PROSITE" id="PS50089"/>
    </source>
</evidence>
<organism evidence="6 7">
    <name type="scientific">Capsella rubella</name>
    <dbReference type="NCBI Taxonomy" id="81985"/>
    <lineage>
        <taxon>Eukaryota</taxon>
        <taxon>Viridiplantae</taxon>
        <taxon>Streptophyta</taxon>
        <taxon>Embryophyta</taxon>
        <taxon>Tracheophyta</taxon>
        <taxon>Spermatophyta</taxon>
        <taxon>Magnoliopsida</taxon>
        <taxon>eudicotyledons</taxon>
        <taxon>Gunneridae</taxon>
        <taxon>Pentapetalae</taxon>
        <taxon>rosids</taxon>
        <taxon>malvids</taxon>
        <taxon>Brassicales</taxon>
        <taxon>Brassicaceae</taxon>
        <taxon>Camelineae</taxon>
        <taxon>Capsella</taxon>
    </lineage>
</organism>
<dbReference type="eggNOG" id="KOG0800">
    <property type="taxonomic scope" value="Eukaryota"/>
</dbReference>
<dbReference type="PANTHER" id="PTHR45931">
    <property type="entry name" value="SI:CH211-59O9.10"/>
    <property type="match status" value="1"/>
</dbReference>
<dbReference type="GO" id="GO:0008270">
    <property type="term" value="F:zinc ion binding"/>
    <property type="evidence" value="ECO:0007669"/>
    <property type="project" value="UniProtKB-KW"/>
</dbReference>
<dbReference type="KEGG" id="crb:17897363"/>
<keyword evidence="2 4" id="KW-0863">Zinc-finger</keyword>
<dbReference type="AlphaFoldDB" id="R0GS11"/>
<accession>R0GS11</accession>
<dbReference type="Pfam" id="PF13639">
    <property type="entry name" value="zf-RING_2"/>
    <property type="match status" value="1"/>
</dbReference>
<evidence type="ECO:0000256" key="3">
    <source>
        <dbReference type="ARBA" id="ARBA00022833"/>
    </source>
</evidence>
<gene>
    <name evidence="6" type="ORF">CARUB_v10010863mg</name>
</gene>
<dbReference type="GO" id="GO:0006511">
    <property type="term" value="P:ubiquitin-dependent protein catabolic process"/>
    <property type="evidence" value="ECO:0007669"/>
    <property type="project" value="TreeGrafter"/>
</dbReference>
<proteinExistence type="predicted"/>
<dbReference type="InterPro" id="IPR001841">
    <property type="entry name" value="Znf_RING"/>
</dbReference>
<dbReference type="OrthoDB" id="982251at2759"/>